<feature type="region of interest" description="Disordered" evidence="1">
    <location>
        <begin position="45"/>
        <end position="97"/>
    </location>
</feature>
<comment type="caution">
    <text evidence="2">The sequence shown here is derived from an EMBL/GenBank/DDBJ whole genome shotgun (WGS) entry which is preliminary data.</text>
</comment>
<dbReference type="EMBL" id="VAWA01000010">
    <property type="protein sequence ID" value="TLP74464.1"/>
    <property type="molecule type" value="Genomic_DNA"/>
</dbReference>
<evidence type="ECO:0000313" key="3">
    <source>
        <dbReference type="Proteomes" id="UP000306544"/>
    </source>
</evidence>
<feature type="compositionally biased region" description="Acidic residues" evidence="1">
    <location>
        <begin position="71"/>
        <end position="89"/>
    </location>
</feature>
<proteinExistence type="predicted"/>
<dbReference type="AlphaFoldDB" id="A0A5R9A8G3"/>
<evidence type="ECO:0008006" key="4">
    <source>
        <dbReference type="Google" id="ProtNLM"/>
    </source>
</evidence>
<gene>
    <name evidence="2" type="ORF">FEF27_08920</name>
</gene>
<organism evidence="2 3">
    <name type="scientific">Nesterenkonia sphaerica</name>
    <dbReference type="NCBI Taxonomy" id="1804988"/>
    <lineage>
        <taxon>Bacteria</taxon>
        <taxon>Bacillati</taxon>
        <taxon>Actinomycetota</taxon>
        <taxon>Actinomycetes</taxon>
        <taxon>Micrococcales</taxon>
        <taxon>Micrococcaceae</taxon>
        <taxon>Nesterenkonia</taxon>
    </lineage>
</organism>
<evidence type="ECO:0000313" key="2">
    <source>
        <dbReference type="EMBL" id="TLP74464.1"/>
    </source>
</evidence>
<reference evidence="2 3" key="1">
    <citation type="submission" date="2019-05" db="EMBL/GenBank/DDBJ databases">
        <title>Nesterenkonia sp. GY239, isolated from the Southern Atlantic Ocean.</title>
        <authorList>
            <person name="Zhang G."/>
        </authorList>
    </citation>
    <scope>NUCLEOTIDE SEQUENCE [LARGE SCALE GENOMIC DNA]</scope>
    <source>
        <strain evidence="2 3">GY239</strain>
    </source>
</reference>
<accession>A0A5R9A8G3</accession>
<keyword evidence="3" id="KW-1185">Reference proteome</keyword>
<dbReference type="OrthoDB" id="5189092at2"/>
<dbReference type="RefSeq" id="WP_138170514.1">
    <property type="nucleotide sequence ID" value="NZ_VAWA01000010.1"/>
</dbReference>
<name>A0A5R9A8G3_9MICC</name>
<sequence>MTQRRRPSPAVYRRRRLAAALLAVLALALAVWGARLLFDALTEESDQPGASPLNGTENQNDDAAATPEPTQDQETEAAEQEPEEEETVEEGVCTAEDIEVRARTSHESYDASTAPLLMMEIEHVGTSECTLDVGTEEQEYRVSTGGREIFTTAQCDLRGESLEMELEPGQAERANMLWPRSDSSVDCSEPADLATAEYQLTVAVSGITSEPHTFQMSGRSE</sequence>
<evidence type="ECO:0000256" key="1">
    <source>
        <dbReference type="SAM" id="MobiDB-lite"/>
    </source>
</evidence>
<protein>
    <recommendedName>
        <fullName evidence="4">DUF4232 domain-containing protein</fullName>
    </recommendedName>
</protein>
<dbReference type="Proteomes" id="UP000306544">
    <property type="component" value="Unassembled WGS sequence"/>
</dbReference>